<protein>
    <submittedName>
        <fullName evidence="2">Uncharacterized protein</fullName>
    </submittedName>
</protein>
<dbReference type="Gramene" id="Manes.12G109700.1.v8.1">
    <property type="protein sequence ID" value="Manes.12G109700.1.v8.1.CDS"/>
    <property type="gene ID" value="Manes.12G109700.v8.1"/>
</dbReference>
<evidence type="ECO:0000313" key="2">
    <source>
        <dbReference type="EMBL" id="OAY35532.1"/>
    </source>
</evidence>
<dbReference type="AlphaFoldDB" id="A0A2C9UVL5"/>
<dbReference type="Proteomes" id="UP000091857">
    <property type="component" value="Chromosome 12"/>
</dbReference>
<name>A0A2C9UVL5_MANES</name>
<evidence type="ECO:0000313" key="3">
    <source>
        <dbReference type="Proteomes" id="UP000091857"/>
    </source>
</evidence>
<reference evidence="3" key="1">
    <citation type="journal article" date="2016" name="Nat. Biotechnol.">
        <title>Sequencing wild and cultivated cassava and related species reveals extensive interspecific hybridization and genetic diversity.</title>
        <authorList>
            <person name="Bredeson J.V."/>
            <person name="Lyons J.B."/>
            <person name="Prochnik S.E."/>
            <person name="Wu G.A."/>
            <person name="Ha C.M."/>
            <person name="Edsinger-Gonzales E."/>
            <person name="Grimwood J."/>
            <person name="Schmutz J."/>
            <person name="Rabbi I.Y."/>
            <person name="Egesi C."/>
            <person name="Nauluvula P."/>
            <person name="Lebot V."/>
            <person name="Ndunguru J."/>
            <person name="Mkamilo G."/>
            <person name="Bart R.S."/>
            <person name="Setter T.L."/>
            <person name="Gleadow R.M."/>
            <person name="Kulakow P."/>
            <person name="Ferguson M.E."/>
            <person name="Rounsley S."/>
            <person name="Rokhsar D.S."/>
        </authorList>
    </citation>
    <scope>NUCLEOTIDE SEQUENCE [LARGE SCALE GENOMIC DNA]</scope>
    <source>
        <strain evidence="3">cv. AM560-2</strain>
    </source>
</reference>
<feature type="region of interest" description="Disordered" evidence="1">
    <location>
        <begin position="451"/>
        <end position="483"/>
    </location>
</feature>
<dbReference type="PANTHER" id="PTHR34057">
    <property type="entry name" value="ELONGATION FACTOR"/>
    <property type="match status" value="1"/>
</dbReference>
<dbReference type="OrthoDB" id="21648at2759"/>
<dbReference type="EMBL" id="CM004398">
    <property type="protein sequence ID" value="OAY35532.1"/>
    <property type="molecule type" value="Genomic_DNA"/>
</dbReference>
<dbReference type="CDD" id="cd11650">
    <property type="entry name" value="AT4G37440_like"/>
    <property type="match status" value="1"/>
</dbReference>
<comment type="caution">
    <text evidence="2">The sequence shown here is derived from an EMBL/GenBank/DDBJ whole genome shotgun (WGS) entry which is preliminary data.</text>
</comment>
<keyword evidence="3" id="KW-1185">Reference proteome</keyword>
<proteinExistence type="predicted"/>
<feature type="region of interest" description="Disordered" evidence="1">
    <location>
        <begin position="1"/>
        <end position="28"/>
    </location>
</feature>
<dbReference type="PANTHER" id="PTHR34057:SF10">
    <property type="entry name" value="TRANSPOSASE, PTTA_EN_SPM, PLANT"/>
    <property type="match status" value="1"/>
</dbReference>
<gene>
    <name evidence="2" type="ORF">MANES_12G109700v8</name>
</gene>
<sequence>MGPDLEKSKASTEAFDSKDNGSVPQVSEDKLVQCVSNYEDKNFHEEAVNDDRPKVLAGSEDMEINIIECTKSGDNEQVEAICEDQTESMSSFGDTLSETENGPVMDDTEVESQLCVGVAPASIFNEYSGPFQMRRKRLTDHWRRFIRPLMWRCKWIELQIKEFQSQALKYDRELAEHEQRKQIDTFAEEGFDARSRPFLGCTQSKKVMKRKKRRRVEEMTDITSYMLQHNLFSYYENRKSAASGAPMINDCGNLDKTINSNDEFGLQEGWESLESKGVDNIREDTLWKIEVLQLQVHKLKARIEKVVSENPGKFSSLNRLSAPASCDALTCSDQNPASSLENGERMPARSQYTLSQHMSDNNVDLMPETAVSSHGEVTPLPDMIESTSQAQVGVSSENTKEGTLIHNQESKEKMQDLKNMGHQLKEKQTVRSSEAGILLDTFVPRVNFGGKTLPKSRCNVPNNKRKRGKRRSGRGGWNRKSSA</sequence>
<accession>A0A2C9UVL5</accession>
<organism evidence="2 3">
    <name type="scientific">Manihot esculenta</name>
    <name type="common">Cassava</name>
    <name type="synonym">Jatropha manihot</name>
    <dbReference type="NCBI Taxonomy" id="3983"/>
    <lineage>
        <taxon>Eukaryota</taxon>
        <taxon>Viridiplantae</taxon>
        <taxon>Streptophyta</taxon>
        <taxon>Embryophyta</taxon>
        <taxon>Tracheophyta</taxon>
        <taxon>Spermatophyta</taxon>
        <taxon>Magnoliopsida</taxon>
        <taxon>eudicotyledons</taxon>
        <taxon>Gunneridae</taxon>
        <taxon>Pentapetalae</taxon>
        <taxon>rosids</taxon>
        <taxon>fabids</taxon>
        <taxon>Malpighiales</taxon>
        <taxon>Euphorbiaceae</taxon>
        <taxon>Crotonoideae</taxon>
        <taxon>Manihoteae</taxon>
        <taxon>Manihot</taxon>
    </lineage>
</organism>
<evidence type="ECO:0000256" key="1">
    <source>
        <dbReference type="SAM" id="MobiDB-lite"/>
    </source>
</evidence>
<feature type="compositionally biased region" description="Basic and acidic residues" evidence="1">
    <location>
        <begin position="1"/>
        <end position="19"/>
    </location>
</feature>
<dbReference type="STRING" id="3983.A0A2C9UVL5"/>
<dbReference type="OMA" id="SECNMGD"/>
<dbReference type="InterPro" id="IPR038745">
    <property type="entry name" value="AT4G37440-like"/>
</dbReference>
<feature type="compositionally biased region" description="Basic residues" evidence="1">
    <location>
        <begin position="463"/>
        <end position="473"/>
    </location>
</feature>